<evidence type="ECO:0000256" key="4">
    <source>
        <dbReference type="ARBA" id="ARBA00022905"/>
    </source>
</evidence>
<evidence type="ECO:0000259" key="9">
    <source>
        <dbReference type="PROSITE" id="PS51918"/>
    </source>
</evidence>
<comment type="catalytic activity">
    <reaction evidence="8">
        <text>[PQQ precursor protein] + S-adenosyl-L-methionine = E-Y cross-linked-[PQQ precursor protein] + 5'-deoxyadenosine + L-methionine + H(+)</text>
        <dbReference type="Rhea" id="RHEA:56836"/>
        <dbReference type="Rhea" id="RHEA-COMP:14800"/>
        <dbReference type="Rhea" id="RHEA-COMP:14801"/>
        <dbReference type="ChEBI" id="CHEBI:15378"/>
        <dbReference type="ChEBI" id="CHEBI:17319"/>
        <dbReference type="ChEBI" id="CHEBI:57844"/>
        <dbReference type="ChEBI" id="CHEBI:59789"/>
        <dbReference type="ChEBI" id="CHEBI:141026"/>
        <dbReference type="ChEBI" id="CHEBI:141027"/>
        <dbReference type="EC" id="1.21.98.4"/>
    </reaction>
</comment>
<evidence type="ECO:0000256" key="7">
    <source>
        <dbReference type="ARBA" id="ARBA00023014"/>
    </source>
</evidence>
<name>A0A7W8A7L3_9ACTN</name>
<evidence type="ECO:0000256" key="2">
    <source>
        <dbReference type="ARBA" id="ARBA00022691"/>
    </source>
</evidence>
<dbReference type="CDD" id="cd01335">
    <property type="entry name" value="Radical_SAM"/>
    <property type="match status" value="1"/>
</dbReference>
<feature type="domain" description="Radical SAM core" evidence="9">
    <location>
        <begin position="9"/>
        <end position="224"/>
    </location>
</feature>
<dbReference type="InterPro" id="IPR023885">
    <property type="entry name" value="4Fe4S-binding_SPASM_dom"/>
</dbReference>
<dbReference type="Gene3D" id="3.20.20.70">
    <property type="entry name" value="Aldolase class I"/>
    <property type="match status" value="1"/>
</dbReference>
<dbReference type="HAMAP" id="MF_00660">
    <property type="entry name" value="PqqE"/>
    <property type="match status" value="1"/>
</dbReference>
<dbReference type="CDD" id="cd21119">
    <property type="entry name" value="SPASM_PqqE"/>
    <property type="match status" value="1"/>
</dbReference>
<keyword evidence="6 8" id="KW-0408">Iron</keyword>
<dbReference type="SFLD" id="SFLDG01067">
    <property type="entry name" value="SPASM/twitch_domain_containing"/>
    <property type="match status" value="1"/>
</dbReference>
<dbReference type="EMBL" id="JACHIN010000009">
    <property type="protein sequence ID" value="MBB5081014.1"/>
    <property type="molecule type" value="Genomic_DNA"/>
</dbReference>
<dbReference type="RefSeq" id="WP_184967961.1">
    <property type="nucleotide sequence ID" value="NZ_JACHIN010000009.1"/>
</dbReference>
<gene>
    <name evidence="8" type="primary">pqqE</name>
    <name evidence="10" type="ORF">HNR40_006503</name>
</gene>
<evidence type="ECO:0000256" key="8">
    <source>
        <dbReference type="HAMAP-Rule" id="MF_00660"/>
    </source>
</evidence>
<dbReference type="SMART" id="SM00729">
    <property type="entry name" value="Elp3"/>
    <property type="match status" value="1"/>
</dbReference>
<dbReference type="GO" id="GO:0018189">
    <property type="term" value="P:pyrroloquinoline quinone biosynthetic process"/>
    <property type="evidence" value="ECO:0007669"/>
    <property type="project" value="UniProtKB-UniRule"/>
</dbReference>
<dbReference type="AlphaFoldDB" id="A0A7W8A7L3"/>
<proteinExistence type="inferred from homology"/>
<comment type="similarity">
    <text evidence="8">Belongs to the radical SAM superfamily. PqqE family.</text>
</comment>
<dbReference type="SFLD" id="SFLDS00029">
    <property type="entry name" value="Radical_SAM"/>
    <property type="match status" value="1"/>
</dbReference>
<keyword evidence="11" id="KW-1185">Reference proteome</keyword>
<dbReference type="Proteomes" id="UP000568380">
    <property type="component" value="Unassembled WGS sequence"/>
</dbReference>
<dbReference type="PANTHER" id="PTHR11228:SF7">
    <property type="entry name" value="PQQA PEPTIDE CYCLASE"/>
    <property type="match status" value="1"/>
</dbReference>
<keyword evidence="2 8" id="KW-0949">S-adenosyl-L-methionine</keyword>
<dbReference type="PROSITE" id="PS51918">
    <property type="entry name" value="RADICAL_SAM"/>
    <property type="match status" value="1"/>
</dbReference>
<dbReference type="InterPro" id="IPR000385">
    <property type="entry name" value="MoaA_NifB_PqqE_Fe-S-bd_CS"/>
</dbReference>
<dbReference type="PANTHER" id="PTHR11228">
    <property type="entry name" value="RADICAL SAM DOMAIN PROTEIN"/>
    <property type="match status" value="1"/>
</dbReference>
<keyword evidence="5 8" id="KW-0560">Oxidoreductase</keyword>
<comment type="cofactor">
    <cofactor evidence="8">
        <name>[4Fe-4S] cluster</name>
        <dbReference type="ChEBI" id="CHEBI:49883"/>
    </cofactor>
    <text evidence="8">Binds 1 [4Fe-4S] cluster. The cluster is coordinated with 3 cysteines and an exchangeable S-adenosyl-L-methionine.</text>
</comment>
<dbReference type="InterPro" id="IPR058240">
    <property type="entry name" value="rSAM_sf"/>
</dbReference>
<evidence type="ECO:0000256" key="3">
    <source>
        <dbReference type="ARBA" id="ARBA00022723"/>
    </source>
</evidence>
<organism evidence="10 11">
    <name type="scientific">Nonomuraea endophytica</name>
    <dbReference type="NCBI Taxonomy" id="714136"/>
    <lineage>
        <taxon>Bacteria</taxon>
        <taxon>Bacillati</taxon>
        <taxon>Actinomycetota</taxon>
        <taxon>Actinomycetes</taxon>
        <taxon>Streptosporangiales</taxon>
        <taxon>Streptosporangiaceae</taxon>
        <taxon>Nonomuraea</taxon>
    </lineage>
</organism>
<dbReference type="GO" id="GO:0032324">
    <property type="term" value="P:molybdopterin cofactor biosynthetic process"/>
    <property type="evidence" value="ECO:0007669"/>
    <property type="project" value="UniProtKB-ARBA"/>
</dbReference>
<dbReference type="InterPro" id="IPR011843">
    <property type="entry name" value="PQQ_synth_PqqE_bac"/>
</dbReference>
<keyword evidence="4 8" id="KW-0884">PQQ biosynthesis</keyword>
<comment type="pathway">
    <text evidence="8">Cofactor biosynthesis; pyrroloquinoline quinone biosynthesis.</text>
</comment>
<dbReference type="GO" id="GO:0016491">
    <property type="term" value="F:oxidoreductase activity"/>
    <property type="evidence" value="ECO:0007669"/>
    <property type="project" value="UniProtKB-KW"/>
</dbReference>
<dbReference type="SFLD" id="SFLDF00280">
    <property type="entry name" value="coenzyme_PQQ_synthesis_protein"/>
    <property type="match status" value="1"/>
</dbReference>
<dbReference type="NCBIfam" id="TIGR04085">
    <property type="entry name" value="rSAM_more_4Fe4S"/>
    <property type="match status" value="1"/>
</dbReference>
<dbReference type="InterPro" id="IPR006638">
    <property type="entry name" value="Elp3/MiaA/NifB-like_rSAM"/>
</dbReference>
<keyword evidence="1 8" id="KW-0004">4Fe-4S</keyword>
<evidence type="ECO:0000256" key="5">
    <source>
        <dbReference type="ARBA" id="ARBA00023002"/>
    </source>
</evidence>
<feature type="binding site" evidence="8">
    <location>
        <position position="23"/>
    </location>
    <ligand>
        <name>[4Fe-4S] cluster</name>
        <dbReference type="ChEBI" id="CHEBI:49883"/>
        <note>4Fe-4S-S-AdoMet</note>
    </ligand>
</feature>
<comment type="subunit">
    <text evidence="8">Interacts with PqqD. The interaction is necessary for activity of PqqE.</text>
</comment>
<dbReference type="GO" id="GO:0005506">
    <property type="term" value="F:iron ion binding"/>
    <property type="evidence" value="ECO:0007669"/>
    <property type="project" value="UniProtKB-UniRule"/>
</dbReference>
<sequence length="369" mass="40002">MTQPSSHAVAPPWAMLAELTHGCPLRCPYCSNPTELVARAAELDTGEWARVFEEAAALGVVHAHLSGGEPLLRRDLVEIVGAARGAGVFTQLVTSGVGLAGRRVAELVEAGLHSVQLSVQAAEPAESDRIAGRRSFMAKELAAAAVVEAGLPLGVNVVLHRHNLDRIEDLIELGIAWGAERIELANTQFYGWGLLNREALLPTREQLSRAESIVTKYREKTGVELIWVIPDYFDGVPKPCMGGWGAISITVAPDGRVLPCPAAYDLPLDLPNVREHALSWIWEHSAAFNAYRGTAWMAEPCASCPRKELDFGGCRCQTYALTGDAAKTDPACGLSPDHHLITRLSARESVKEKPFVYRELKRPPSVVDP</sequence>
<dbReference type="NCBIfam" id="TIGR02109">
    <property type="entry name" value="PQQ_syn_pqqE"/>
    <property type="match status" value="1"/>
</dbReference>
<reference evidence="10 11" key="1">
    <citation type="submission" date="2020-08" db="EMBL/GenBank/DDBJ databases">
        <title>Genomic Encyclopedia of Type Strains, Phase IV (KMG-IV): sequencing the most valuable type-strain genomes for metagenomic binning, comparative biology and taxonomic classification.</title>
        <authorList>
            <person name="Goeker M."/>
        </authorList>
    </citation>
    <scope>NUCLEOTIDE SEQUENCE [LARGE SCALE GENOMIC DNA]</scope>
    <source>
        <strain evidence="10 11">DSM 45385</strain>
    </source>
</reference>
<dbReference type="InterPro" id="IPR017200">
    <property type="entry name" value="PqqE-like"/>
</dbReference>
<dbReference type="PIRSF" id="PIRSF037420">
    <property type="entry name" value="PQQ_syn_pqqE"/>
    <property type="match status" value="1"/>
</dbReference>
<dbReference type="EC" id="1.21.98.4" evidence="8"/>
<dbReference type="PROSITE" id="PS01305">
    <property type="entry name" value="MOAA_NIFB_PQQE"/>
    <property type="match status" value="1"/>
</dbReference>
<accession>A0A7W8A7L3</accession>
<dbReference type="InterPro" id="IPR013785">
    <property type="entry name" value="Aldolase_TIM"/>
</dbReference>
<evidence type="ECO:0000256" key="6">
    <source>
        <dbReference type="ARBA" id="ARBA00023004"/>
    </source>
</evidence>
<dbReference type="GO" id="GO:0009975">
    <property type="term" value="F:cyclase activity"/>
    <property type="evidence" value="ECO:0007669"/>
    <property type="project" value="UniProtKB-UniRule"/>
</dbReference>
<evidence type="ECO:0000313" key="11">
    <source>
        <dbReference type="Proteomes" id="UP000568380"/>
    </source>
</evidence>
<protein>
    <recommendedName>
        <fullName evidence="8">PqqA peptide cyclase</fullName>
        <ecNumber evidence="8">1.21.98.4</ecNumber>
    </recommendedName>
    <alternativeName>
        <fullName evidence="8">Coenzyme PQQ synthesis protein E</fullName>
    </alternativeName>
</protein>
<dbReference type="UniPathway" id="UPA00539"/>
<comment type="function">
    <text evidence="8">Catalyzes the cross-linking of a glutamate residue and a tyrosine residue in the PqqA protein as part of the biosynthesis of pyrroloquinoline quinone (PQQ).</text>
</comment>
<comment type="caution">
    <text evidence="10">The sequence shown here is derived from an EMBL/GenBank/DDBJ whole genome shotgun (WGS) entry which is preliminary data.</text>
</comment>
<dbReference type="Pfam" id="PF04055">
    <property type="entry name" value="Radical_SAM"/>
    <property type="match status" value="1"/>
</dbReference>
<keyword evidence="7 8" id="KW-0411">Iron-sulfur</keyword>
<dbReference type="SUPFAM" id="SSF102114">
    <property type="entry name" value="Radical SAM enzymes"/>
    <property type="match status" value="1"/>
</dbReference>
<dbReference type="Pfam" id="PF13186">
    <property type="entry name" value="SPASM"/>
    <property type="match status" value="1"/>
</dbReference>
<feature type="binding site" evidence="8">
    <location>
        <position position="30"/>
    </location>
    <ligand>
        <name>[4Fe-4S] cluster</name>
        <dbReference type="ChEBI" id="CHEBI:49883"/>
        <note>4Fe-4S-S-AdoMet</note>
    </ligand>
</feature>
<feature type="binding site" evidence="8">
    <location>
        <position position="27"/>
    </location>
    <ligand>
        <name>[4Fe-4S] cluster</name>
        <dbReference type="ChEBI" id="CHEBI:49883"/>
        <note>4Fe-4S-S-AdoMet</note>
    </ligand>
</feature>
<dbReference type="SFLD" id="SFLDG01386">
    <property type="entry name" value="main_SPASM_domain-containing"/>
    <property type="match status" value="1"/>
</dbReference>
<dbReference type="InterPro" id="IPR050377">
    <property type="entry name" value="Radical_SAM_PqqE_MftC-like"/>
</dbReference>
<dbReference type="GO" id="GO:1904047">
    <property type="term" value="F:S-adenosyl-L-methionine binding"/>
    <property type="evidence" value="ECO:0007669"/>
    <property type="project" value="UniProtKB-UniRule"/>
</dbReference>
<dbReference type="InterPro" id="IPR007197">
    <property type="entry name" value="rSAM"/>
</dbReference>
<dbReference type="GO" id="GO:0051539">
    <property type="term" value="F:4 iron, 4 sulfur cluster binding"/>
    <property type="evidence" value="ECO:0007669"/>
    <property type="project" value="UniProtKB-KW"/>
</dbReference>
<evidence type="ECO:0000313" key="10">
    <source>
        <dbReference type="EMBL" id="MBB5081014.1"/>
    </source>
</evidence>
<evidence type="ECO:0000256" key="1">
    <source>
        <dbReference type="ARBA" id="ARBA00022485"/>
    </source>
</evidence>
<keyword evidence="3 8" id="KW-0479">Metal-binding</keyword>